<reference evidence="2 3" key="1">
    <citation type="submission" date="2018-03" db="EMBL/GenBank/DDBJ databases">
        <title>A gene transfer event suggests a long-term partnership between eustigmatophyte algae and a novel lineage of endosymbiotic bacteria.</title>
        <authorList>
            <person name="Yurchenko T."/>
            <person name="Sevcikova T."/>
            <person name="Pribyl P."/>
            <person name="El Karkouri K."/>
            <person name="Klimes V."/>
            <person name="Amaral R."/>
            <person name="Zbrankova V."/>
            <person name="Kim E."/>
            <person name="Raoult D."/>
            <person name="Santos L.M.A."/>
            <person name="Elias M."/>
        </authorList>
    </citation>
    <scope>NUCLEOTIDE SEQUENCE [LARGE SCALE GENOMIC DNA]</scope>
    <source>
        <strain evidence="2">CCALA 838</strain>
    </source>
</reference>
<dbReference type="AlphaFoldDB" id="A0A2P1P8U3"/>
<dbReference type="InterPro" id="IPR004564">
    <property type="entry name" value="OM_lipoprot_carrier_LolA-like"/>
</dbReference>
<protein>
    <submittedName>
        <fullName evidence="2">Transcription elongation factor GreA</fullName>
    </submittedName>
</protein>
<accession>A0A2P1P8U3</accession>
<dbReference type="PANTHER" id="PTHR35869">
    <property type="entry name" value="OUTER-MEMBRANE LIPOPROTEIN CARRIER PROTEIN"/>
    <property type="match status" value="1"/>
</dbReference>
<proteinExistence type="predicted"/>
<sequence>MFLKILFACIYFLLDYGVIFAEVDHNLVKQAAYSLSKLDNVAIEFTQIDQKAKKAKGKLLIKKPYHFRCNYYPPYPLLIVGGKKYVTIYDYSLETITRIDTKDSITNILLVNNLDSNDNFKVVQTRKSDDYIVIKVLYLDKNQFSELFFDTKTLVLSKIKIYEMNAPSIILDLDPPVKVKKFAKDLFLIPSPEIFGKPKFLKKKELEDKYEPY</sequence>
<dbReference type="Pfam" id="PF03548">
    <property type="entry name" value="LolA"/>
    <property type="match status" value="1"/>
</dbReference>
<dbReference type="RefSeq" id="WP_106874550.1">
    <property type="nucleotide sequence ID" value="NZ_CP027845.1"/>
</dbReference>
<keyword evidence="3" id="KW-1185">Reference proteome</keyword>
<dbReference type="OrthoDB" id="9800501at2"/>
<dbReference type="Proteomes" id="UP000241762">
    <property type="component" value="Chromosome"/>
</dbReference>
<dbReference type="Gene3D" id="2.50.20.10">
    <property type="entry name" value="Lipoprotein localisation LolA/LolB/LppX"/>
    <property type="match status" value="1"/>
</dbReference>
<dbReference type="InterPro" id="IPR029046">
    <property type="entry name" value="LolA/LolB/LppX"/>
</dbReference>
<evidence type="ECO:0000256" key="1">
    <source>
        <dbReference type="ARBA" id="ARBA00022729"/>
    </source>
</evidence>
<organism evidence="2 3">
    <name type="scientific">Candidatus Phycorickettsia trachydisci</name>
    <dbReference type="NCBI Taxonomy" id="2115978"/>
    <lineage>
        <taxon>Bacteria</taxon>
        <taxon>Pseudomonadati</taxon>
        <taxon>Pseudomonadota</taxon>
        <taxon>Alphaproteobacteria</taxon>
        <taxon>Rickettsiales</taxon>
        <taxon>Rickettsiaceae</taxon>
        <taxon>Candidatus Phycorickettsia</taxon>
    </lineage>
</organism>
<gene>
    <name evidence="2" type="ORF">phytr_7620</name>
</gene>
<keyword evidence="2" id="KW-0648">Protein biosynthesis</keyword>
<keyword evidence="2" id="KW-0251">Elongation factor</keyword>
<evidence type="ECO:0000313" key="2">
    <source>
        <dbReference type="EMBL" id="AVP87698.1"/>
    </source>
</evidence>
<keyword evidence="1" id="KW-0732">Signal</keyword>
<dbReference type="EMBL" id="CP027845">
    <property type="protein sequence ID" value="AVP87698.1"/>
    <property type="molecule type" value="Genomic_DNA"/>
</dbReference>
<name>A0A2P1P8U3_9RICK</name>
<dbReference type="CDD" id="cd16325">
    <property type="entry name" value="LolA"/>
    <property type="match status" value="1"/>
</dbReference>
<evidence type="ECO:0000313" key="3">
    <source>
        <dbReference type="Proteomes" id="UP000241762"/>
    </source>
</evidence>
<dbReference type="KEGG" id="ptc:phytr_7620"/>
<dbReference type="SUPFAM" id="SSF89392">
    <property type="entry name" value="Prokaryotic lipoproteins and lipoprotein localization factors"/>
    <property type="match status" value="1"/>
</dbReference>
<dbReference type="GO" id="GO:0003746">
    <property type="term" value="F:translation elongation factor activity"/>
    <property type="evidence" value="ECO:0007669"/>
    <property type="project" value="UniProtKB-KW"/>
</dbReference>
<dbReference type="PANTHER" id="PTHR35869:SF1">
    <property type="entry name" value="OUTER-MEMBRANE LIPOPROTEIN CARRIER PROTEIN"/>
    <property type="match status" value="1"/>
</dbReference>